<dbReference type="PROSITE" id="PS51714">
    <property type="entry name" value="G_BMS1"/>
    <property type="match status" value="1"/>
</dbReference>
<dbReference type="GO" id="GO:0030688">
    <property type="term" value="C:preribosome, small subunit precursor"/>
    <property type="evidence" value="ECO:0007669"/>
    <property type="project" value="TreeGrafter"/>
</dbReference>
<dbReference type="InterPro" id="IPR030387">
    <property type="entry name" value="G_Bms1/Tsr1_dom"/>
</dbReference>
<feature type="compositionally biased region" description="Basic residues" evidence="5">
    <location>
        <begin position="1"/>
        <end position="21"/>
    </location>
</feature>
<feature type="region of interest" description="Disordered" evidence="5">
    <location>
        <begin position="365"/>
        <end position="456"/>
    </location>
</feature>
<feature type="compositionally biased region" description="Low complexity" evidence="5">
    <location>
        <begin position="44"/>
        <end position="61"/>
    </location>
</feature>
<gene>
    <name evidence="7" type="ORF">N0F65_001302</name>
</gene>
<dbReference type="Proteomes" id="UP001146120">
    <property type="component" value="Unassembled WGS sequence"/>
</dbReference>
<organism evidence="7 8">
    <name type="scientific">Lagenidium giganteum</name>
    <dbReference type="NCBI Taxonomy" id="4803"/>
    <lineage>
        <taxon>Eukaryota</taxon>
        <taxon>Sar</taxon>
        <taxon>Stramenopiles</taxon>
        <taxon>Oomycota</taxon>
        <taxon>Peronosporomycetes</taxon>
        <taxon>Pythiales</taxon>
        <taxon>Pythiaceae</taxon>
    </lineage>
</organism>
<evidence type="ECO:0000256" key="1">
    <source>
        <dbReference type="ARBA" id="ARBA00004604"/>
    </source>
</evidence>
<dbReference type="GO" id="GO:0005525">
    <property type="term" value="F:GTP binding"/>
    <property type="evidence" value="ECO:0007669"/>
    <property type="project" value="TreeGrafter"/>
</dbReference>
<comment type="subcellular location">
    <subcellularLocation>
        <location evidence="1">Nucleus</location>
        <location evidence="1">Nucleolus</location>
    </subcellularLocation>
</comment>
<dbReference type="AlphaFoldDB" id="A0AAV2Z2J8"/>
<dbReference type="Pfam" id="PF22298">
    <property type="entry name" value="Tsr1_G-like"/>
    <property type="match status" value="1"/>
</dbReference>
<dbReference type="GO" id="GO:0000462">
    <property type="term" value="P:maturation of SSU-rRNA from tricistronic rRNA transcript (SSU-rRNA, 5.8S rRNA, LSU-rRNA)"/>
    <property type="evidence" value="ECO:0007669"/>
    <property type="project" value="TreeGrafter"/>
</dbReference>
<dbReference type="Pfam" id="PF04950">
    <property type="entry name" value="RIBIOP_C"/>
    <property type="match status" value="1"/>
</dbReference>
<keyword evidence="3" id="KW-0539">Nucleus</keyword>
<dbReference type="SMART" id="SM01362">
    <property type="entry name" value="DUF663"/>
    <property type="match status" value="1"/>
</dbReference>
<feature type="domain" description="Bms1-type G" evidence="6">
    <location>
        <begin position="89"/>
        <end position="251"/>
    </location>
</feature>
<evidence type="ECO:0000256" key="4">
    <source>
        <dbReference type="ARBA" id="ARBA00038288"/>
    </source>
</evidence>
<name>A0AAV2Z2J8_9STRA</name>
<dbReference type="GO" id="GO:0005730">
    <property type="term" value="C:nucleolus"/>
    <property type="evidence" value="ECO:0007669"/>
    <property type="project" value="UniProtKB-SubCell"/>
</dbReference>
<protein>
    <recommendedName>
        <fullName evidence="6">Bms1-type G domain-containing protein</fullName>
    </recommendedName>
</protein>
<evidence type="ECO:0000256" key="2">
    <source>
        <dbReference type="ARBA" id="ARBA00022517"/>
    </source>
</evidence>
<feature type="compositionally biased region" description="Acidic residues" evidence="5">
    <location>
        <begin position="401"/>
        <end position="423"/>
    </location>
</feature>
<comment type="caution">
    <text evidence="7">The sequence shown here is derived from an EMBL/GenBank/DDBJ whole genome shotgun (WGS) entry which is preliminary data.</text>
</comment>
<evidence type="ECO:0000259" key="6">
    <source>
        <dbReference type="PROSITE" id="PS51714"/>
    </source>
</evidence>
<comment type="similarity">
    <text evidence="4">Belongs to the TRAFAC class translation factor GTPase superfamily. Bms1-like GTPase family. TSR1 subfamily.</text>
</comment>
<dbReference type="PANTHER" id="PTHR12858:SF1">
    <property type="entry name" value="PRE-RRNA-PROCESSING PROTEIN TSR1 HOMOLOG"/>
    <property type="match status" value="1"/>
</dbReference>
<accession>A0AAV2Z2J8</accession>
<evidence type="ECO:0000256" key="3">
    <source>
        <dbReference type="ARBA" id="ARBA00023242"/>
    </source>
</evidence>
<keyword evidence="2" id="KW-0690">Ribosome biogenesis</keyword>
<reference evidence="7" key="1">
    <citation type="submission" date="2022-11" db="EMBL/GenBank/DDBJ databases">
        <authorList>
            <person name="Morgan W.R."/>
            <person name="Tartar A."/>
        </authorList>
    </citation>
    <scope>NUCLEOTIDE SEQUENCE</scope>
    <source>
        <strain evidence="7">ARSEF 373</strain>
    </source>
</reference>
<dbReference type="SMART" id="SM00785">
    <property type="entry name" value="AARP2CN"/>
    <property type="match status" value="1"/>
</dbReference>
<dbReference type="GO" id="GO:0034511">
    <property type="term" value="F:U3 snoRNA binding"/>
    <property type="evidence" value="ECO:0007669"/>
    <property type="project" value="TreeGrafter"/>
</dbReference>
<dbReference type="InterPro" id="IPR007034">
    <property type="entry name" value="BMS1_TSR1_C"/>
</dbReference>
<evidence type="ECO:0000313" key="7">
    <source>
        <dbReference type="EMBL" id="DAZ99793.1"/>
    </source>
</evidence>
<sequence>MAGHHHRSGPLKQQNKKHKTGKHDSKNLIVKKSGGKVENRPGARKTNNAAAQAKNNKAARTQRQKDLRQGKKEELMLQRRFGSGSTLGPPKIVALVGLSGLANLREVEDSILESANQIEEPQQHGLLNCTVGIFTQHKQKVCLIECGNDLLVSLDAAKVADILVYVLPMHEGPDSCVSDEGERIISAIRSQGVPSVVGVIQGLEGHAAKAQADLRKYGTRFFQTEFGDAVKITQGNMNSQLTRTLMTTTPKTIHWRDARSYMLGMAAKITPNGPGNDKGTLEISGYIRGKPLSVNQLIHITDVGTFQMSHISQGQLKVAEKAATEKMEMEDATAVAEHEFAVLARADPSIQEDLRCEAEYDPFAAEQTWPTNEELEEAEQDAKQRRKDGDGMSSYQAAWIDGDDDEEGDSAMKDDDDEADEPVDQSFCQTSNKDAQNDDDDDDDMSMEDEDEATRARKYEEMKEKRRMEADNMTFPDEVDIPGDSLGKVRFARYRGLKSMRTSEWDPKESLPQDYARLFQFADFANVQRLALARGKEAELAMKAELRRKTNVARSRAASIASAMDDVDSDLPSLLVPEFGSNGYIASGVFVTLHVRDVPLQAYQNRVQAGPLVLGALLKHENRMSVLNFSIQRASTFTDPIKSKEELAFHCGFRRFTAKPIYSDQSLKSDKHLFQRFLPQGGWSVATIYAPVTFQPASVLMFRENGMIPHELVASGTLMSVNPDRIVLKRVVITGTPVKVKKRKAVIRYMFHSPEDVRWFKPVELVTKHGMTGHIKESLGTHGDFKAVFNKPVKQHDTICLNLYKRVYPKFHEQPRY</sequence>
<proteinExistence type="inferred from homology"/>
<feature type="compositionally biased region" description="Basic and acidic residues" evidence="5">
    <location>
        <begin position="380"/>
        <end position="390"/>
    </location>
</feature>
<dbReference type="EMBL" id="DAKRPA010000076">
    <property type="protein sequence ID" value="DAZ99793.1"/>
    <property type="molecule type" value="Genomic_DNA"/>
</dbReference>
<evidence type="ECO:0000313" key="8">
    <source>
        <dbReference type="Proteomes" id="UP001146120"/>
    </source>
</evidence>
<dbReference type="InterPro" id="IPR012948">
    <property type="entry name" value="AARP2CN"/>
</dbReference>
<dbReference type="Pfam" id="PF08142">
    <property type="entry name" value="AARP2CN"/>
    <property type="match status" value="1"/>
</dbReference>
<feature type="region of interest" description="Disordered" evidence="5">
    <location>
        <begin position="1"/>
        <end position="70"/>
    </location>
</feature>
<dbReference type="InterPro" id="IPR039761">
    <property type="entry name" value="Bms1/Tsr1"/>
</dbReference>
<feature type="compositionally biased region" description="Acidic residues" evidence="5">
    <location>
        <begin position="437"/>
        <end position="452"/>
    </location>
</feature>
<dbReference type="GO" id="GO:0000479">
    <property type="term" value="P:endonucleolytic cleavage of tricistronic rRNA transcript (SSU-rRNA, 5.8S rRNA, LSU-rRNA)"/>
    <property type="evidence" value="ECO:0007669"/>
    <property type="project" value="TreeGrafter"/>
</dbReference>
<reference evidence="7" key="2">
    <citation type="journal article" date="2023" name="Microbiol Resour">
        <title>Decontamination and Annotation of the Draft Genome Sequence of the Oomycete Lagenidium giganteum ARSEF 373.</title>
        <authorList>
            <person name="Morgan W.R."/>
            <person name="Tartar A."/>
        </authorList>
    </citation>
    <scope>NUCLEOTIDE SEQUENCE</scope>
    <source>
        <strain evidence="7">ARSEF 373</strain>
    </source>
</reference>
<dbReference type="GO" id="GO:0003924">
    <property type="term" value="F:GTPase activity"/>
    <property type="evidence" value="ECO:0007669"/>
    <property type="project" value="TreeGrafter"/>
</dbReference>
<dbReference type="PANTHER" id="PTHR12858">
    <property type="entry name" value="RIBOSOME BIOGENESIS PROTEIN"/>
    <property type="match status" value="1"/>
</dbReference>
<keyword evidence="8" id="KW-1185">Reference proteome</keyword>
<evidence type="ECO:0000256" key="5">
    <source>
        <dbReference type="SAM" id="MobiDB-lite"/>
    </source>
</evidence>